<comment type="catalytic activity">
    <reaction evidence="1">
        <text>Hydrolysis of terminal non-reducing N-acetyl-D-hexosamine residues in N-acetyl-beta-D-hexosaminides.</text>
        <dbReference type="EC" id="3.2.1.52"/>
    </reaction>
</comment>
<dbReference type="InterPro" id="IPR017853">
    <property type="entry name" value="GH"/>
</dbReference>
<dbReference type="InterPro" id="IPR050226">
    <property type="entry name" value="NagZ_Beta-hexosaminidase"/>
</dbReference>
<proteinExistence type="inferred from homology"/>
<evidence type="ECO:0000256" key="2">
    <source>
        <dbReference type="ARBA" id="ARBA00005336"/>
    </source>
</evidence>
<evidence type="ECO:0000259" key="6">
    <source>
        <dbReference type="Pfam" id="PF00933"/>
    </source>
</evidence>
<dbReference type="GO" id="GO:0004563">
    <property type="term" value="F:beta-N-acetylhexosaminidase activity"/>
    <property type="evidence" value="ECO:0007669"/>
    <property type="project" value="UniProtKB-EC"/>
</dbReference>
<dbReference type="InterPro" id="IPR036962">
    <property type="entry name" value="Glyco_hydro_3_N_sf"/>
</dbReference>
<dbReference type="EMBL" id="JAOSHN010000001">
    <property type="protein sequence ID" value="MCU7377131.1"/>
    <property type="molecule type" value="Genomic_DNA"/>
</dbReference>
<evidence type="ECO:0000313" key="8">
    <source>
        <dbReference type="Proteomes" id="UP001065549"/>
    </source>
</evidence>
<dbReference type="Gene3D" id="3.20.20.300">
    <property type="entry name" value="Glycoside hydrolase, family 3, N-terminal domain"/>
    <property type="match status" value="1"/>
</dbReference>
<dbReference type="SUPFAM" id="SSF51445">
    <property type="entry name" value="(Trans)glycosidases"/>
    <property type="match status" value="1"/>
</dbReference>
<keyword evidence="5" id="KW-0326">Glycosidase</keyword>
<reference evidence="7" key="1">
    <citation type="submission" date="2022-09" db="EMBL/GenBank/DDBJ databases">
        <title>Culturomic study of gut microbiota in children with autism spectrum disorder.</title>
        <authorList>
            <person name="Efimov B.A."/>
            <person name="Chaplin A.V."/>
            <person name="Sokolova S.R."/>
            <person name="Pikina A.P."/>
            <person name="Korzhanova M."/>
            <person name="Belova V."/>
            <person name="Korostin D."/>
        </authorList>
    </citation>
    <scope>NUCLEOTIDE SEQUENCE</scope>
    <source>
        <strain evidence="7">ASD5510</strain>
    </source>
</reference>
<dbReference type="Pfam" id="PF00933">
    <property type="entry name" value="Glyco_hydro_3"/>
    <property type="match status" value="1"/>
</dbReference>
<dbReference type="EC" id="3.2.1.52" evidence="3"/>
<evidence type="ECO:0000256" key="3">
    <source>
        <dbReference type="ARBA" id="ARBA00012663"/>
    </source>
</evidence>
<dbReference type="PANTHER" id="PTHR30480:SF13">
    <property type="entry name" value="BETA-HEXOSAMINIDASE"/>
    <property type="match status" value="1"/>
</dbReference>
<dbReference type="GO" id="GO:0005975">
    <property type="term" value="P:carbohydrate metabolic process"/>
    <property type="evidence" value="ECO:0007669"/>
    <property type="project" value="InterPro"/>
</dbReference>
<keyword evidence="8" id="KW-1185">Reference proteome</keyword>
<dbReference type="GO" id="GO:0009254">
    <property type="term" value="P:peptidoglycan turnover"/>
    <property type="evidence" value="ECO:0007669"/>
    <property type="project" value="TreeGrafter"/>
</dbReference>
<sequence>MRKRIIAVAAFVILAGAGLFLVPGMLGAASDDSVPAEQQSSAAKILKSMTLEEKVGQMFLVCVSSSTASKDDIAAYHPGGYLFFADFFKSRDWDSAKEAIASYQKASAIPMLMAVDEEGGTVVRVSKFPAYRPAPFDAPGDIYQRGGLEGLRADAREKSDLLLSLGINVNLAPVCDMTEDKEDFIYPRTLGQDKGKTADYVSAVVEEMNAKKIGSALKHFPGYGGNADTHTGIAVDHRSYEAFVSGDFLPFEAGIAAGAPCVLMSHNIVSCMDADKPASLSQNVHNILRKELAFDKVILTDDLSMEGVQGYCGGDNIAVAAVNAGNDLLCTADYKEQIPAVCQAVKSGKISMEQIDQSVLRVLQWKEDLGLLDDI</sequence>
<evidence type="ECO:0000313" key="7">
    <source>
        <dbReference type="EMBL" id="MCU7377131.1"/>
    </source>
</evidence>
<evidence type="ECO:0000256" key="5">
    <source>
        <dbReference type="ARBA" id="ARBA00023295"/>
    </source>
</evidence>
<comment type="caution">
    <text evidence="7">The sequence shown here is derived from an EMBL/GenBank/DDBJ whole genome shotgun (WGS) entry which is preliminary data.</text>
</comment>
<dbReference type="AlphaFoldDB" id="A0A9J6QRK6"/>
<evidence type="ECO:0000256" key="1">
    <source>
        <dbReference type="ARBA" id="ARBA00001231"/>
    </source>
</evidence>
<feature type="domain" description="Glycoside hydrolase family 3 N-terminal" evidence="6">
    <location>
        <begin position="50"/>
        <end position="364"/>
    </location>
</feature>
<dbReference type="RefSeq" id="WP_253020605.1">
    <property type="nucleotide sequence ID" value="NZ_JAOSHN010000001.1"/>
</dbReference>
<name>A0A9J6QRK6_9FIRM</name>
<organism evidence="7 8">
    <name type="scientific">Hominibacterium faecale</name>
    <dbReference type="NCBI Taxonomy" id="2839743"/>
    <lineage>
        <taxon>Bacteria</taxon>
        <taxon>Bacillati</taxon>
        <taxon>Bacillota</taxon>
        <taxon>Clostridia</taxon>
        <taxon>Peptostreptococcales</taxon>
        <taxon>Anaerovoracaceae</taxon>
        <taxon>Hominibacterium</taxon>
    </lineage>
</organism>
<accession>A0A9J6QRK6</accession>
<protein>
    <recommendedName>
        <fullName evidence="3">beta-N-acetylhexosaminidase</fullName>
        <ecNumber evidence="3">3.2.1.52</ecNumber>
    </recommendedName>
</protein>
<evidence type="ECO:0000256" key="4">
    <source>
        <dbReference type="ARBA" id="ARBA00022801"/>
    </source>
</evidence>
<dbReference type="InterPro" id="IPR001764">
    <property type="entry name" value="Glyco_hydro_3_N"/>
</dbReference>
<dbReference type="PANTHER" id="PTHR30480">
    <property type="entry name" value="BETA-HEXOSAMINIDASE-RELATED"/>
    <property type="match status" value="1"/>
</dbReference>
<dbReference type="Proteomes" id="UP001065549">
    <property type="component" value="Unassembled WGS sequence"/>
</dbReference>
<gene>
    <name evidence="7" type="ORF">OBO34_02050</name>
</gene>
<comment type="similarity">
    <text evidence="2">Belongs to the glycosyl hydrolase 3 family.</text>
</comment>
<keyword evidence="4" id="KW-0378">Hydrolase</keyword>